<dbReference type="WBParaSite" id="HNAJ_0001191201-mRNA-1">
    <property type="protein sequence ID" value="HNAJ_0001191201-mRNA-1"/>
    <property type="gene ID" value="HNAJ_0001191201"/>
</dbReference>
<evidence type="ECO:0000256" key="6">
    <source>
        <dbReference type="ARBA" id="ARBA00022801"/>
    </source>
</evidence>
<reference evidence="15" key="1">
    <citation type="submission" date="2017-02" db="UniProtKB">
        <authorList>
            <consortium name="WormBaseParasite"/>
        </authorList>
    </citation>
    <scope>IDENTIFICATION</scope>
</reference>
<dbReference type="GO" id="GO:0030145">
    <property type="term" value="F:manganese ion binding"/>
    <property type="evidence" value="ECO:0007669"/>
    <property type="project" value="InterPro"/>
</dbReference>
<comment type="cofactor">
    <cofactor evidence="1">
        <name>Mn(2+)</name>
        <dbReference type="ChEBI" id="CHEBI:29035"/>
    </cofactor>
</comment>
<keyword evidence="14" id="KW-1185">Reference proteome</keyword>
<evidence type="ECO:0000256" key="10">
    <source>
        <dbReference type="ARBA" id="ARBA00078183"/>
    </source>
</evidence>
<dbReference type="Gene3D" id="3.90.79.10">
    <property type="entry name" value="Nucleoside Triphosphate Pyrophosphohydrolase"/>
    <property type="match status" value="1"/>
</dbReference>
<keyword evidence="6" id="KW-0378">Hydrolase</keyword>
<evidence type="ECO:0000256" key="8">
    <source>
        <dbReference type="ARBA" id="ARBA00023211"/>
    </source>
</evidence>
<evidence type="ECO:0000256" key="5">
    <source>
        <dbReference type="ARBA" id="ARBA00022723"/>
    </source>
</evidence>
<keyword evidence="5" id="KW-0479">Metal-binding</keyword>
<evidence type="ECO:0000256" key="7">
    <source>
        <dbReference type="ARBA" id="ARBA00022884"/>
    </source>
</evidence>
<dbReference type="GO" id="GO:0140933">
    <property type="term" value="F:5'-(N(7)-methylguanosine 5'-triphospho)-[mRNA] hydrolase activity"/>
    <property type="evidence" value="ECO:0007669"/>
    <property type="project" value="UniProtKB-EC"/>
</dbReference>
<protein>
    <recommendedName>
        <fullName evidence="10">mRNA-decapping enzyme 2</fullName>
    </recommendedName>
</protein>
<sequence>MQMEPKPISEDVLKLLYALFISNCPHLTKNDWNSGSIRIFTELELAHWHYLDNYVNDMTEFGVDMFGMCKAIFESFPKLVPNGVDWIQKYKLWKASRVSAHTAGAVIIDEDFEMVLLVQGFNSKRWTFPSGKVAEKETLRACAVREVMEEVGLDIEHRIVDNLFMDVFVGDTRHRVYIVEGFPKIRNLRPSTKNEIEVITWFSLSQLNMDITSSNSKCSEFLLVAPFILSLQQYVHHRKSGSPPIQALKCSWKSKNRRQNQSNQPLLSNASAFSPYVGQNQPYRTQSTDRTGPKSSKRRTQSHAVQSRPNQPGQNRAQQRSILKVDPSKNSSSIFGGQVSINADVLINIIKNYA</sequence>
<dbReference type="STRING" id="102285.A0A0R3TVQ3"/>
<gene>
    <name evidence="13" type="ORF">HNAJ_LOCUS11901</name>
</gene>
<evidence type="ECO:0000256" key="2">
    <source>
        <dbReference type="ARBA" id="ARBA00004496"/>
    </source>
</evidence>
<dbReference type="SUPFAM" id="SSF55811">
    <property type="entry name" value="Nudix"/>
    <property type="match status" value="1"/>
</dbReference>
<dbReference type="PANTHER" id="PTHR23114:SF17">
    <property type="entry name" value="M7GPPPN-MRNA HYDROLASE"/>
    <property type="match status" value="1"/>
</dbReference>
<dbReference type="Gene3D" id="1.10.10.1050">
    <property type="entry name" value="Dcp2, box A domain"/>
    <property type="match status" value="1"/>
</dbReference>
<feature type="compositionally biased region" description="Polar residues" evidence="11">
    <location>
        <begin position="302"/>
        <end position="321"/>
    </location>
</feature>
<keyword evidence="4" id="KW-0963">Cytoplasm</keyword>
<comment type="similarity">
    <text evidence="3">Belongs to the Nudix hydrolase family. DCP2 subfamily.</text>
</comment>
<dbReference type="PROSITE" id="PS51462">
    <property type="entry name" value="NUDIX"/>
    <property type="match status" value="1"/>
</dbReference>
<evidence type="ECO:0000256" key="3">
    <source>
        <dbReference type="ARBA" id="ARBA00005279"/>
    </source>
</evidence>
<proteinExistence type="inferred from homology"/>
<evidence type="ECO:0000313" key="14">
    <source>
        <dbReference type="Proteomes" id="UP000278807"/>
    </source>
</evidence>
<dbReference type="PROSITE" id="PS00893">
    <property type="entry name" value="NUDIX_BOX"/>
    <property type="match status" value="1"/>
</dbReference>
<dbReference type="InterPro" id="IPR020084">
    <property type="entry name" value="NUDIX_hydrolase_CS"/>
</dbReference>
<dbReference type="GO" id="GO:0000290">
    <property type="term" value="P:deadenylation-dependent decapping of nuclear-transcribed mRNA"/>
    <property type="evidence" value="ECO:0007669"/>
    <property type="project" value="TreeGrafter"/>
</dbReference>
<dbReference type="GO" id="GO:0005737">
    <property type="term" value="C:cytoplasm"/>
    <property type="evidence" value="ECO:0007669"/>
    <property type="project" value="UniProtKB-SubCell"/>
</dbReference>
<keyword evidence="8" id="KW-0464">Manganese</keyword>
<dbReference type="InterPro" id="IPR000086">
    <property type="entry name" value="NUDIX_hydrolase_dom"/>
</dbReference>
<dbReference type="InterPro" id="IPR015797">
    <property type="entry name" value="NUDIX_hydrolase-like_dom_sf"/>
</dbReference>
<evidence type="ECO:0000256" key="11">
    <source>
        <dbReference type="SAM" id="MobiDB-lite"/>
    </source>
</evidence>
<dbReference type="SUPFAM" id="SSF140586">
    <property type="entry name" value="Dcp2 domain-like"/>
    <property type="match status" value="1"/>
</dbReference>
<evidence type="ECO:0000256" key="9">
    <source>
        <dbReference type="ARBA" id="ARBA00047661"/>
    </source>
</evidence>
<keyword evidence="7" id="KW-0694">RNA-binding</keyword>
<evidence type="ECO:0000256" key="1">
    <source>
        <dbReference type="ARBA" id="ARBA00001936"/>
    </source>
</evidence>
<name>A0A0R3TVQ3_RODNA</name>
<dbReference type="GO" id="GO:0003723">
    <property type="term" value="F:RNA binding"/>
    <property type="evidence" value="ECO:0007669"/>
    <property type="project" value="UniProtKB-KW"/>
</dbReference>
<dbReference type="FunFam" id="3.90.79.10:FF:000003">
    <property type="entry name" value="M7GpppN-mRNA hydrolase isoform 2"/>
    <property type="match status" value="1"/>
</dbReference>
<reference evidence="13 14" key="2">
    <citation type="submission" date="2018-11" db="EMBL/GenBank/DDBJ databases">
        <authorList>
            <consortium name="Pathogen Informatics"/>
        </authorList>
    </citation>
    <scope>NUCLEOTIDE SEQUENCE [LARGE SCALE GENOMIC DNA]</scope>
</reference>
<evidence type="ECO:0000313" key="13">
    <source>
        <dbReference type="EMBL" id="VDO11656.1"/>
    </source>
</evidence>
<accession>A0A0R3TVQ3</accession>
<dbReference type="Pfam" id="PF05026">
    <property type="entry name" value="DCP2"/>
    <property type="match status" value="1"/>
</dbReference>
<dbReference type="InterPro" id="IPR007722">
    <property type="entry name" value="DCP2_BoxA"/>
</dbReference>
<dbReference type="EMBL" id="UZAE01013873">
    <property type="protein sequence ID" value="VDO11656.1"/>
    <property type="molecule type" value="Genomic_DNA"/>
</dbReference>
<feature type="compositionally biased region" description="Polar residues" evidence="11">
    <location>
        <begin position="259"/>
        <end position="294"/>
    </location>
</feature>
<dbReference type="PANTHER" id="PTHR23114">
    <property type="entry name" value="M7GPPPN-MRNA HYDROLASE"/>
    <property type="match status" value="1"/>
</dbReference>
<evidence type="ECO:0000313" key="15">
    <source>
        <dbReference type="WBParaSite" id="HNAJ_0001191201-mRNA-1"/>
    </source>
</evidence>
<feature type="region of interest" description="Disordered" evidence="11">
    <location>
        <begin position="253"/>
        <end position="335"/>
    </location>
</feature>
<dbReference type="InterPro" id="IPR036189">
    <property type="entry name" value="DCP2_BoxA_sf"/>
</dbReference>
<evidence type="ECO:0000259" key="12">
    <source>
        <dbReference type="PROSITE" id="PS51462"/>
    </source>
</evidence>
<comment type="subcellular location">
    <subcellularLocation>
        <location evidence="2">Cytoplasm</location>
    </subcellularLocation>
</comment>
<dbReference type="AlphaFoldDB" id="A0A0R3TVQ3"/>
<dbReference type="Proteomes" id="UP000278807">
    <property type="component" value="Unassembled WGS sequence"/>
</dbReference>
<comment type="catalytic activity">
    <reaction evidence="9">
        <text>a 5'-end (N(7)-methyl 5'-triphosphoguanosine)-ribonucleoside in mRNA + H2O = N(7)-methyl-GDP + a 5'-end phospho-ribonucleoside in mRNA + 2 H(+)</text>
        <dbReference type="Rhea" id="RHEA:67484"/>
        <dbReference type="Rhea" id="RHEA-COMP:15692"/>
        <dbReference type="Rhea" id="RHEA-COMP:17167"/>
        <dbReference type="ChEBI" id="CHEBI:15377"/>
        <dbReference type="ChEBI" id="CHEBI:15378"/>
        <dbReference type="ChEBI" id="CHEBI:63714"/>
        <dbReference type="ChEBI" id="CHEBI:138282"/>
        <dbReference type="ChEBI" id="CHEBI:156461"/>
        <dbReference type="EC" id="3.6.1.62"/>
    </reaction>
    <physiologicalReaction direction="left-to-right" evidence="9">
        <dbReference type="Rhea" id="RHEA:67485"/>
    </physiologicalReaction>
</comment>
<dbReference type="Pfam" id="PF00293">
    <property type="entry name" value="NUDIX"/>
    <property type="match status" value="1"/>
</dbReference>
<organism evidence="15">
    <name type="scientific">Rodentolepis nana</name>
    <name type="common">Dwarf tapeworm</name>
    <name type="synonym">Hymenolepis nana</name>
    <dbReference type="NCBI Taxonomy" id="102285"/>
    <lineage>
        <taxon>Eukaryota</taxon>
        <taxon>Metazoa</taxon>
        <taxon>Spiralia</taxon>
        <taxon>Lophotrochozoa</taxon>
        <taxon>Platyhelminthes</taxon>
        <taxon>Cestoda</taxon>
        <taxon>Eucestoda</taxon>
        <taxon>Cyclophyllidea</taxon>
        <taxon>Hymenolepididae</taxon>
        <taxon>Rodentolepis</taxon>
    </lineage>
</organism>
<dbReference type="OrthoDB" id="18996at2759"/>
<feature type="domain" description="Nudix hydrolase" evidence="12">
    <location>
        <begin position="98"/>
        <end position="224"/>
    </location>
</feature>
<evidence type="ECO:0000256" key="4">
    <source>
        <dbReference type="ARBA" id="ARBA00022490"/>
    </source>
</evidence>